<feature type="compositionally biased region" description="Basic and acidic residues" evidence="2">
    <location>
        <begin position="485"/>
        <end position="498"/>
    </location>
</feature>
<feature type="compositionally biased region" description="Polar residues" evidence="2">
    <location>
        <begin position="508"/>
        <end position="523"/>
    </location>
</feature>
<feature type="coiled-coil region" evidence="1">
    <location>
        <begin position="284"/>
        <end position="315"/>
    </location>
</feature>
<dbReference type="AlphaFoldDB" id="A0A195EG39"/>
<feature type="compositionally biased region" description="Low complexity" evidence="2">
    <location>
        <begin position="271"/>
        <end position="282"/>
    </location>
</feature>
<keyword evidence="4" id="KW-1185">Reference proteome</keyword>
<evidence type="ECO:0000313" key="4">
    <source>
        <dbReference type="Proteomes" id="UP000078492"/>
    </source>
</evidence>
<evidence type="ECO:0000313" key="3">
    <source>
        <dbReference type="EMBL" id="KYN27131.1"/>
    </source>
</evidence>
<feature type="region of interest" description="Disordered" evidence="2">
    <location>
        <begin position="1"/>
        <end position="81"/>
    </location>
</feature>
<evidence type="ECO:0000256" key="1">
    <source>
        <dbReference type="SAM" id="Coils"/>
    </source>
</evidence>
<accession>A0A195EG39</accession>
<gene>
    <name evidence="3" type="ORF">ALC57_03474</name>
</gene>
<feature type="region of interest" description="Disordered" evidence="2">
    <location>
        <begin position="249"/>
        <end position="282"/>
    </location>
</feature>
<proteinExistence type="predicted"/>
<keyword evidence="1" id="KW-0175">Coiled coil</keyword>
<feature type="compositionally biased region" description="Polar residues" evidence="2">
    <location>
        <begin position="37"/>
        <end position="55"/>
    </location>
</feature>
<organism evidence="3 4">
    <name type="scientific">Trachymyrmex cornetzi</name>
    <dbReference type="NCBI Taxonomy" id="471704"/>
    <lineage>
        <taxon>Eukaryota</taxon>
        <taxon>Metazoa</taxon>
        <taxon>Ecdysozoa</taxon>
        <taxon>Arthropoda</taxon>
        <taxon>Hexapoda</taxon>
        <taxon>Insecta</taxon>
        <taxon>Pterygota</taxon>
        <taxon>Neoptera</taxon>
        <taxon>Endopterygota</taxon>
        <taxon>Hymenoptera</taxon>
        <taxon>Apocrita</taxon>
        <taxon>Aculeata</taxon>
        <taxon>Formicoidea</taxon>
        <taxon>Formicidae</taxon>
        <taxon>Myrmicinae</taxon>
        <taxon>Trachymyrmex</taxon>
    </lineage>
</organism>
<feature type="region of interest" description="Disordered" evidence="2">
    <location>
        <begin position="474"/>
        <end position="523"/>
    </location>
</feature>
<feature type="compositionally biased region" description="Polar residues" evidence="2">
    <location>
        <begin position="11"/>
        <end position="25"/>
    </location>
</feature>
<evidence type="ECO:0000256" key="2">
    <source>
        <dbReference type="SAM" id="MobiDB-lite"/>
    </source>
</evidence>
<name>A0A195EG39_9HYME</name>
<protein>
    <submittedName>
        <fullName evidence="3">Uncharacterized protein</fullName>
    </submittedName>
</protein>
<reference evidence="3 4" key="1">
    <citation type="submission" date="2015-09" db="EMBL/GenBank/DDBJ databases">
        <title>Trachymyrmex cornetzi WGS genome.</title>
        <authorList>
            <person name="Nygaard S."/>
            <person name="Hu H."/>
            <person name="Boomsma J."/>
            <person name="Zhang G."/>
        </authorList>
    </citation>
    <scope>NUCLEOTIDE SEQUENCE [LARGE SCALE GENOMIC DNA]</scope>
    <source>
        <strain evidence="3">Tcor2-1</strain>
        <tissue evidence="3">Whole body</tissue>
    </source>
</reference>
<dbReference type="EMBL" id="KQ978957">
    <property type="protein sequence ID" value="KYN27131.1"/>
    <property type="molecule type" value="Genomic_DNA"/>
</dbReference>
<dbReference type="Proteomes" id="UP000078492">
    <property type="component" value="Unassembled WGS sequence"/>
</dbReference>
<sequence length="523" mass="60309">MDLTENDVDIISTNSEEYVQNQITNNDEDTSPKRQRVNVTENNKDTYPNLITNQEATREELSESDENNDVNDDSSFSKVQSEDTWEMNLLEEPQHAKEKEKQVKKQKLKSKQWIEILKETNAISANSSVRELLGKSKNNNEQLEIINEILEDINKLLNYTNNSKNQVTSQFNPNTIQFDKFNINPIIVNKIGEISRKLPQITLDNINNTNSYRTKADRLRNSGEIAQNPINMDVTTYLGLNNSLRTVRNSSVQHNQEVGRKRKRSRKQQVTASSSETSTSLSHIAQLETDEKILLQEIENELNKQKILLRKQRIEAMQEIVCNLKKKSAYKKVNDEQTRQTRTITALNTHRQLKNEDTFYEDNFVIKDRVGSEACRFNVKFTIEDLRPKSYKGSRAHRIIYDFVEGQLKRTISSGAASETNQQVVPQCLQEIQPSTSTGETSTERRQSARIKRSSIFSFKKKIQQKKTLISEIRRKQANTQVRGSDGRFAKTKKDTSKTVKQVKSRNVKPSNIFKSLQSKSKK</sequence>
<feature type="compositionally biased region" description="Acidic residues" evidence="2">
    <location>
        <begin position="62"/>
        <end position="72"/>
    </location>
</feature>